<gene>
    <name evidence="3" type="ORF">FA15DRAFT_702361</name>
</gene>
<feature type="transmembrane region" description="Helical" evidence="1">
    <location>
        <begin position="97"/>
        <end position="121"/>
    </location>
</feature>
<accession>A0A5C3L1U7</accession>
<evidence type="ECO:0000256" key="1">
    <source>
        <dbReference type="SAM" id="Phobius"/>
    </source>
</evidence>
<reference evidence="3 4" key="1">
    <citation type="journal article" date="2019" name="Nat. Ecol. Evol.">
        <title>Megaphylogeny resolves global patterns of mushroom evolution.</title>
        <authorList>
            <person name="Varga T."/>
            <person name="Krizsan K."/>
            <person name="Foldi C."/>
            <person name="Dima B."/>
            <person name="Sanchez-Garcia M."/>
            <person name="Sanchez-Ramirez S."/>
            <person name="Szollosi G.J."/>
            <person name="Szarkandi J.G."/>
            <person name="Papp V."/>
            <person name="Albert L."/>
            <person name="Andreopoulos W."/>
            <person name="Angelini C."/>
            <person name="Antonin V."/>
            <person name="Barry K.W."/>
            <person name="Bougher N.L."/>
            <person name="Buchanan P."/>
            <person name="Buyck B."/>
            <person name="Bense V."/>
            <person name="Catcheside P."/>
            <person name="Chovatia M."/>
            <person name="Cooper J."/>
            <person name="Damon W."/>
            <person name="Desjardin D."/>
            <person name="Finy P."/>
            <person name="Geml J."/>
            <person name="Haridas S."/>
            <person name="Hughes K."/>
            <person name="Justo A."/>
            <person name="Karasinski D."/>
            <person name="Kautmanova I."/>
            <person name="Kiss B."/>
            <person name="Kocsube S."/>
            <person name="Kotiranta H."/>
            <person name="LaButti K.M."/>
            <person name="Lechner B.E."/>
            <person name="Liimatainen K."/>
            <person name="Lipzen A."/>
            <person name="Lukacs Z."/>
            <person name="Mihaltcheva S."/>
            <person name="Morgado L.N."/>
            <person name="Niskanen T."/>
            <person name="Noordeloos M.E."/>
            <person name="Ohm R.A."/>
            <person name="Ortiz-Santana B."/>
            <person name="Ovrebo C."/>
            <person name="Racz N."/>
            <person name="Riley R."/>
            <person name="Savchenko A."/>
            <person name="Shiryaev A."/>
            <person name="Soop K."/>
            <person name="Spirin V."/>
            <person name="Szebenyi C."/>
            <person name="Tomsovsky M."/>
            <person name="Tulloss R.E."/>
            <person name="Uehling J."/>
            <person name="Grigoriev I.V."/>
            <person name="Vagvolgyi C."/>
            <person name="Papp T."/>
            <person name="Martin F.M."/>
            <person name="Miettinen O."/>
            <person name="Hibbett D.S."/>
            <person name="Nagy L.G."/>
        </authorList>
    </citation>
    <scope>NUCLEOTIDE SEQUENCE [LARGE SCALE GENOMIC DNA]</scope>
    <source>
        <strain evidence="3 4">CBS 121175</strain>
    </source>
</reference>
<evidence type="ECO:0000313" key="3">
    <source>
        <dbReference type="EMBL" id="TFK26949.1"/>
    </source>
</evidence>
<dbReference type="Pfam" id="PF20151">
    <property type="entry name" value="DUF6533"/>
    <property type="match status" value="1"/>
</dbReference>
<feature type="transmembrane region" description="Helical" evidence="1">
    <location>
        <begin position="61"/>
        <end position="85"/>
    </location>
</feature>
<protein>
    <recommendedName>
        <fullName evidence="2">DUF6533 domain-containing protein</fullName>
    </recommendedName>
</protein>
<name>A0A5C3L1U7_COPMA</name>
<evidence type="ECO:0000313" key="4">
    <source>
        <dbReference type="Proteomes" id="UP000307440"/>
    </source>
</evidence>
<feature type="transmembrane region" description="Helical" evidence="1">
    <location>
        <begin position="183"/>
        <end position="204"/>
    </location>
</feature>
<sequence>MYSPSLPESTSSADVEYFLGGRFVANCMLGASVTLFLCDYLQTLEEEIEKMWRRKKNIGTYLFFISRYPTFVDLALAGCVLTTLGVPEKVCNKGAVIAMHMISLMSIVASESILVVTLYALLGGKKKYAFILSLIYGLATFSVAAIVVVDFAGMKVMRVKLHGNTTVCGVRDPHGKRDYLHHLVYMILLGEELAMTILATVIGFGKYRRIMKSPIVDLLYQDGFYYYLVLLSFSLLNVLIPFVLPRYFDVVSVLQRVVHPILSNRLLLHMRSNKDQEHHDVPFWFTWMKKKRRTKDSDSVALSTINLTSRFGIVTSRFG</sequence>
<keyword evidence="1" id="KW-0472">Membrane</keyword>
<keyword evidence="1" id="KW-0812">Transmembrane</keyword>
<dbReference type="InterPro" id="IPR045340">
    <property type="entry name" value="DUF6533"/>
</dbReference>
<proteinExistence type="predicted"/>
<feature type="transmembrane region" description="Helical" evidence="1">
    <location>
        <begin position="20"/>
        <end position="41"/>
    </location>
</feature>
<keyword evidence="4" id="KW-1185">Reference proteome</keyword>
<dbReference type="EMBL" id="ML210169">
    <property type="protein sequence ID" value="TFK26949.1"/>
    <property type="molecule type" value="Genomic_DNA"/>
</dbReference>
<organism evidence="3 4">
    <name type="scientific">Coprinopsis marcescibilis</name>
    <name type="common">Agaric fungus</name>
    <name type="synonym">Psathyrella marcescibilis</name>
    <dbReference type="NCBI Taxonomy" id="230819"/>
    <lineage>
        <taxon>Eukaryota</taxon>
        <taxon>Fungi</taxon>
        <taxon>Dikarya</taxon>
        <taxon>Basidiomycota</taxon>
        <taxon>Agaricomycotina</taxon>
        <taxon>Agaricomycetes</taxon>
        <taxon>Agaricomycetidae</taxon>
        <taxon>Agaricales</taxon>
        <taxon>Agaricineae</taxon>
        <taxon>Psathyrellaceae</taxon>
        <taxon>Coprinopsis</taxon>
    </lineage>
</organism>
<dbReference type="STRING" id="230819.A0A5C3L1U7"/>
<feature type="transmembrane region" description="Helical" evidence="1">
    <location>
        <begin position="128"/>
        <end position="149"/>
    </location>
</feature>
<keyword evidence="1" id="KW-1133">Transmembrane helix</keyword>
<dbReference type="OrthoDB" id="3350812at2759"/>
<feature type="transmembrane region" description="Helical" evidence="1">
    <location>
        <begin position="224"/>
        <end position="244"/>
    </location>
</feature>
<dbReference type="Proteomes" id="UP000307440">
    <property type="component" value="Unassembled WGS sequence"/>
</dbReference>
<evidence type="ECO:0000259" key="2">
    <source>
        <dbReference type="Pfam" id="PF20151"/>
    </source>
</evidence>
<feature type="domain" description="DUF6533" evidence="2">
    <location>
        <begin position="31"/>
        <end position="71"/>
    </location>
</feature>
<dbReference type="AlphaFoldDB" id="A0A5C3L1U7"/>